<protein>
    <submittedName>
        <fullName evidence="2">ATP-binding protein</fullName>
    </submittedName>
</protein>
<reference evidence="2 3" key="1">
    <citation type="submission" date="2020-06" db="EMBL/GenBank/DDBJ databases">
        <title>Staphylococcus borealis sp. nov. -A novel member of the Staphylococcaceae family isolated from skin and blood in humans.</title>
        <authorList>
            <person name="Pain M."/>
            <person name="Wolden R."/>
            <person name="Jaen-Luchoro D."/>
            <person name="Salva-Serra F."/>
            <person name="Iglesias B.P."/>
            <person name="Karlsson R."/>
            <person name="Klingenberg C."/>
            <person name="Cavanagh J.P."/>
        </authorList>
    </citation>
    <scope>NUCLEOTIDE SEQUENCE [LARGE SCALE GENOMIC DNA]</scope>
    <source>
        <strain evidence="2 3">58-22</strain>
    </source>
</reference>
<feature type="domain" description="IstB-like ATP-binding" evidence="1">
    <location>
        <begin position="71"/>
        <end position="261"/>
    </location>
</feature>
<proteinExistence type="predicted"/>
<dbReference type="SUPFAM" id="SSF52540">
    <property type="entry name" value="P-loop containing nucleoside triphosphate hydrolases"/>
    <property type="match status" value="1"/>
</dbReference>
<keyword evidence="3" id="KW-1185">Reference proteome</keyword>
<evidence type="ECO:0000313" key="3">
    <source>
        <dbReference type="Proteomes" id="UP000610527"/>
    </source>
</evidence>
<keyword evidence="2" id="KW-0067">ATP-binding</keyword>
<dbReference type="PANTHER" id="PTHR30050">
    <property type="entry name" value="CHROMOSOMAL REPLICATION INITIATOR PROTEIN DNAA"/>
    <property type="match status" value="1"/>
</dbReference>
<dbReference type="GO" id="GO:0005524">
    <property type="term" value="F:ATP binding"/>
    <property type="evidence" value="ECO:0007669"/>
    <property type="project" value="UniProtKB-KW"/>
</dbReference>
<dbReference type="InterPro" id="IPR002611">
    <property type="entry name" value="IstB_ATP-bd"/>
</dbReference>
<name>A0ABX2LVC7_9STAP</name>
<organism evidence="2 3">
    <name type="scientific">Staphylococcus borealis</name>
    <dbReference type="NCBI Taxonomy" id="2742203"/>
    <lineage>
        <taxon>Bacteria</taxon>
        <taxon>Bacillati</taxon>
        <taxon>Bacillota</taxon>
        <taxon>Bacilli</taxon>
        <taxon>Bacillales</taxon>
        <taxon>Staphylococcaceae</taxon>
        <taxon>Staphylococcus</taxon>
    </lineage>
</organism>
<dbReference type="CDD" id="cd00009">
    <property type="entry name" value="AAA"/>
    <property type="match status" value="1"/>
</dbReference>
<dbReference type="Proteomes" id="UP000610527">
    <property type="component" value="Unassembled WGS sequence"/>
</dbReference>
<dbReference type="Pfam" id="PF01695">
    <property type="entry name" value="IstB_IS21"/>
    <property type="match status" value="1"/>
</dbReference>
<comment type="caution">
    <text evidence="2">The sequence shown here is derived from an EMBL/GenBank/DDBJ whole genome shotgun (WGS) entry which is preliminary data.</text>
</comment>
<evidence type="ECO:0000313" key="2">
    <source>
        <dbReference type="EMBL" id="NUI83598.1"/>
    </source>
</evidence>
<dbReference type="EMBL" id="JABVEG010000019">
    <property type="protein sequence ID" value="NUI83598.1"/>
    <property type="molecule type" value="Genomic_DNA"/>
</dbReference>
<dbReference type="PANTHER" id="PTHR30050:SF4">
    <property type="entry name" value="ATP-BINDING PROTEIN RV3427C IN INSERTION SEQUENCE-RELATED"/>
    <property type="match status" value="1"/>
</dbReference>
<accession>A0ABX2LVC7</accession>
<evidence type="ECO:0000259" key="1">
    <source>
        <dbReference type="Pfam" id="PF01695"/>
    </source>
</evidence>
<gene>
    <name evidence="2" type="ORF">HUN84_12935</name>
</gene>
<dbReference type="Gene3D" id="3.40.50.300">
    <property type="entry name" value="P-loop containing nucleotide triphosphate hydrolases"/>
    <property type="match status" value="1"/>
</dbReference>
<keyword evidence="2" id="KW-0547">Nucleotide-binding</keyword>
<sequence>MKSFSDIARSTSFKSKVLEKEENLKCEDCGRIYDYYKFEKQDGEIHEVRFGCDCEMKEFARKSTANYHKKQRRRKAESIFNQSIMNEDLKKASFDNYEPTNQQLEYAKQLCKRYADNFNLDNKQSLLIQGSFGTGKSHLSMSIVKVVKANGYTVLYMNVPQLISTIKNTYSNQSSMTEQELARIVSDVDLMVFDDYGINMNDFATSKMFELVESRVGKHNIFTTNLDEKEMARNKDLQRIFSRIMSNTTLIKMDGQDYRTRGLKF</sequence>
<dbReference type="InterPro" id="IPR027417">
    <property type="entry name" value="P-loop_NTPase"/>
</dbReference>